<dbReference type="Proteomes" id="UP001166093">
    <property type="component" value="Unassembled WGS sequence"/>
</dbReference>
<proteinExistence type="predicted"/>
<sequence length="208" mass="23630">FFIFNKESEEPVCLMCHKTVSVLQTSNFERHYLTVHGDLMNKDTTVMRRVETIGQDIRQVISEVSTAPCYSLGLDESLLSVICNFLESKGKEEKELDDPDWLINLACLTDITSSLNVLNLQLQGKQKMSSDMLRVITAFQSKIRTEFQLRFEDIMGLKEVFCFFENPFPMSVSSVSPALTDPGADQAAVENEIVEIQSDYILKEELIN</sequence>
<comment type="caution">
    <text evidence="1">The sequence shown here is derived from an EMBL/GenBank/DDBJ whole genome shotgun (WGS) entry which is preliminary data.</text>
</comment>
<dbReference type="EMBL" id="JAAWVQ010036743">
    <property type="protein sequence ID" value="MBN3274101.1"/>
    <property type="molecule type" value="Genomic_DNA"/>
</dbReference>
<evidence type="ECO:0000313" key="1">
    <source>
        <dbReference type="EMBL" id="MBN3274101.1"/>
    </source>
</evidence>
<evidence type="ECO:0000313" key="2">
    <source>
        <dbReference type="Proteomes" id="UP001166093"/>
    </source>
</evidence>
<accession>A0ABS2XJC8</accession>
<dbReference type="PANTHER" id="PTHR45913:SF5">
    <property type="entry name" value="GENERAL TRANSCRIPTION FACTOR II-I REPEAT DOMAIN-CONTAINING PROTEIN 2A-LIKE PROTEIN"/>
    <property type="match status" value="1"/>
</dbReference>
<organism evidence="1 2">
    <name type="scientific">Polyodon spathula</name>
    <name type="common">North American paddlefish</name>
    <name type="synonym">Squalus spathula</name>
    <dbReference type="NCBI Taxonomy" id="7913"/>
    <lineage>
        <taxon>Eukaryota</taxon>
        <taxon>Metazoa</taxon>
        <taxon>Chordata</taxon>
        <taxon>Craniata</taxon>
        <taxon>Vertebrata</taxon>
        <taxon>Euteleostomi</taxon>
        <taxon>Actinopterygii</taxon>
        <taxon>Chondrostei</taxon>
        <taxon>Acipenseriformes</taxon>
        <taxon>Polyodontidae</taxon>
        <taxon>Polyodon</taxon>
    </lineage>
</organism>
<reference evidence="1" key="1">
    <citation type="journal article" date="2021" name="Cell">
        <title>Tracing the genetic footprints of vertebrate landing in non-teleost ray-finned fishes.</title>
        <authorList>
            <person name="Bi X."/>
            <person name="Wang K."/>
            <person name="Yang L."/>
            <person name="Pan H."/>
            <person name="Jiang H."/>
            <person name="Wei Q."/>
            <person name="Fang M."/>
            <person name="Yu H."/>
            <person name="Zhu C."/>
            <person name="Cai Y."/>
            <person name="He Y."/>
            <person name="Gan X."/>
            <person name="Zeng H."/>
            <person name="Yu D."/>
            <person name="Zhu Y."/>
            <person name="Jiang H."/>
            <person name="Qiu Q."/>
            <person name="Yang H."/>
            <person name="Zhang Y.E."/>
            <person name="Wang W."/>
            <person name="Zhu M."/>
            <person name="He S."/>
            <person name="Zhang G."/>
        </authorList>
    </citation>
    <scope>NUCLEOTIDE SEQUENCE</scope>
    <source>
        <strain evidence="1">Pddl_001</strain>
    </source>
</reference>
<gene>
    <name evidence="1" type="primary">Gtf2ird2_4</name>
    <name evidence="1" type="ORF">GTO93_0003687</name>
</gene>
<feature type="non-terminal residue" evidence="1">
    <location>
        <position position="208"/>
    </location>
</feature>
<keyword evidence="2" id="KW-1185">Reference proteome</keyword>
<name>A0ABS2XJC8_POLSP</name>
<dbReference type="PANTHER" id="PTHR45913">
    <property type="entry name" value="EPM2A-INTERACTING PROTEIN 1"/>
    <property type="match status" value="1"/>
</dbReference>
<protein>
    <submittedName>
        <fullName evidence="1">GT2D2 protein</fullName>
    </submittedName>
</protein>
<feature type="non-terminal residue" evidence="1">
    <location>
        <position position="1"/>
    </location>
</feature>